<evidence type="ECO:0000313" key="1">
    <source>
        <dbReference type="EMBL" id="KKN63634.1"/>
    </source>
</evidence>
<name>A0A0F9S9B5_9ZZZZ</name>
<accession>A0A0F9S9B5</accession>
<sequence length="197" mass="22160">MTLMPVQPVRRLYNDHTLSVIEGLIGGGPFDQASDAIASQYLDPEVWRSMHKGPLVMSGTIEREKSWAFARAIAYDPYLPTVVLARVQSMQQASQASGAYEVVYFPDAIGILHRGVSRNFGGDDLCAVEARMCLVVRDIHRTQDFIHRHDPFERTMWRWLDHLHAASVPCDGLKIPRIEHLARSARATPLEFTPSGH</sequence>
<comment type="caution">
    <text evidence="1">The sequence shown here is derived from an EMBL/GenBank/DDBJ whole genome shotgun (WGS) entry which is preliminary data.</text>
</comment>
<proteinExistence type="predicted"/>
<dbReference type="AlphaFoldDB" id="A0A0F9S9B5"/>
<protein>
    <submittedName>
        <fullName evidence="1">Uncharacterized protein</fullName>
    </submittedName>
</protein>
<organism evidence="1">
    <name type="scientific">marine sediment metagenome</name>
    <dbReference type="NCBI Taxonomy" id="412755"/>
    <lineage>
        <taxon>unclassified sequences</taxon>
        <taxon>metagenomes</taxon>
        <taxon>ecological metagenomes</taxon>
    </lineage>
</organism>
<dbReference type="EMBL" id="LAZR01000584">
    <property type="protein sequence ID" value="KKN63634.1"/>
    <property type="molecule type" value="Genomic_DNA"/>
</dbReference>
<gene>
    <name evidence="1" type="ORF">LCGC14_0500000</name>
</gene>
<reference evidence="1" key="1">
    <citation type="journal article" date="2015" name="Nature">
        <title>Complex archaea that bridge the gap between prokaryotes and eukaryotes.</title>
        <authorList>
            <person name="Spang A."/>
            <person name="Saw J.H."/>
            <person name="Jorgensen S.L."/>
            <person name="Zaremba-Niedzwiedzka K."/>
            <person name="Martijn J."/>
            <person name="Lind A.E."/>
            <person name="van Eijk R."/>
            <person name="Schleper C."/>
            <person name="Guy L."/>
            <person name="Ettema T.J."/>
        </authorList>
    </citation>
    <scope>NUCLEOTIDE SEQUENCE</scope>
</reference>